<keyword evidence="4" id="KW-0808">Transferase</keyword>
<dbReference type="InterPro" id="IPR036097">
    <property type="entry name" value="HisK_dim/P_sf"/>
</dbReference>
<dbReference type="InterPro" id="IPR013655">
    <property type="entry name" value="PAS_fold_3"/>
</dbReference>
<dbReference type="InterPro" id="IPR000014">
    <property type="entry name" value="PAS"/>
</dbReference>
<feature type="domain" description="PAC" evidence="7">
    <location>
        <begin position="307"/>
        <end position="359"/>
    </location>
</feature>
<protein>
    <recommendedName>
        <fullName evidence="2">histidine kinase</fullName>
        <ecNumber evidence="2">2.7.13.3</ecNumber>
    </recommendedName>
</protein>
<dbReference type="PROSITE" id="PS50113">
    <property type="entry name" value="PAC"/>
    <property type="match status" value="3"/>
</dbReference>
<dbReference type="InterPro" id="IPR036890">
    <property type="entry name" value="HATPase_C_sf"/>
</dbReference>
<dbReference type="InterPro" id="IPR003594">
    <property type="entry name" value="HATPase_dom"/>
</dbReference>
<dbReference type="Pfam" id="PF08447">
    <property type="entry name" value="PAS_3"/>
    <property type="match status" value="2"/>
</dbReference>
<dbReference type="InterPro" id="IPR000700">
    <property type="entry name" value="PAS-assoc_C"/>
</dbReference>
<gene>
    <name evidence="8" type="ORF">H3V53_28995</name>
</gene>
<feature type="domain" description="Histidine kinase" evidence="6">
    <location>
        <begin position="633"/>
        <end position="848"/>
    </location>
</feature>
<evidence type="ECO:0000256" key="1">
    <source>
        <dbReference type="ARBA" id="ARBA00000085"/>
    </source>
</evidence>
<reference evidence="8 9" key="1">
    <citation type="journal article" date="2022" name="Arch. Microbiol.">
        <title>Paraburkholderia bengalensis sp. nov. isolated from roots of Oryza sativa, IR64.</title>
        <authorList>
            <person name="Nag P."/>
            <person name="Mondal N."/>
            <person name="Sarkar J."/>
            <person name="Das S."/>
        </authorList>
    </citation>
    <scope>NUCLEOTIDE SEQUENCE [LARGE SCALE GENOMIC DNA]</scope>
    <source>
        <strain evidence="8 9">IR64_4_BI</strain>
    </source>
</reference>
<dbReference type="Gene3D" id="3.30.450.20">
    <property type="entry name" value="PAS domain"/>
    <property type="match status" value="3"/>
</dbReference>
<dbReference type="InterPro" id="IPR003661">
    <property type="entry name" value="HisK_dim/P_dom"/>
</dbReference>
<organism evidence="8 9">
    <name type="scientific">Paraburkholderia bengalensis</name>
    <dbReference type="NCBI Taxonomy" id="2747562"/>
    <lineage>
        <taxon>Bacteria</taxon>
        <taxon>Pseudomonadati</taxon>
        <taxon>Pseudomonadota</taxon>
        <taxon>Betaproteobacteria</taxon>
        <taxon>Burkholderiales</taxon>
        <taxon>Burkholderiaceae</taxon>
        <taxon>Paraburkholderia</taxon>
    </lineage>
</organism>
<dbReference type="CDD" id="cd00082">
    <property type="entry name" value="HisKA"/>
    <property type="match status" value="1"/>
</dbReference>
<evidence type="ECO:0000313" key="9">
    <source>
        <dbReference type="Proteomes" id="UP001386437"/>
    </source>
</evidence>
<dbReference type="EC" id="2.7.13.3" evidence="2"/>
<dbReference type="RefSeq" id="WP_336600898.1">
    <property type="nucleotide sequence ID" value="NZ_JACFYJ010000064.1"/>
</dbReference>
<feature type="domain" description="PAC" evidence="7">
    <location>
        <begin position="562"/>
        <end position="613"/>
    </location>
</feature>
<sequence>MGAQKAGSGGGAMPSSAEFRQILGDTRRMDAVSSSVAALDEILDLLFMHPSSHEGEERTLLEILFRRLIEILSLDFVCFRMQDASQHVRFEIIDQARTDCHRCEVGDLRRLLSRTLSTNADDSGTASLRKIRSTELFQLHFSIDQMRAVFIAGASRYEFPSPAEQLVLNVAARKIVGSLGKQPYDQRQVALSALEQLAARMGTRLDLGTGFVAGSVGVDTRERYYQRKHSVGMPDWRLRELFDLLPIMAWSSFPDGACEFLNRAHYEYTGLTAAQSKDWGWQVAIHPKDLAHRMEKWHESTASGRPSEAEVRIRRHDGVYRWFLFRIEPFRDRFGEIVRWYGVATDIEDRKRAEENWSASEKRLGLIVNTIPMLIWSSLPDGHADFFNEQWSRYTGFSFSQSDGWGWARALHVDDFRRTTQHWRTITTTGDQDDNGFEVRIRRADGEYRWFWLRANAMRDELGVIKRWYVTCTDIHDRKLAEEGVRRSEALLAEAQRLAGLGTFSWRVGSDIITGSSTLQAMFGFEAGVPITRAMIESRTHPEDASFIFEKINDEKDSPATFEEQVRILMPDGAVKYLQYCAYATTALTGEVEYVGTVQDITERHLASEALAQARAELAQAARASSLGVLTASIAHEVNQPLAGIITNANTSLRMLNNESPNVAGAIETARRIIRDGNRAADVIARLRNLFSQKEINTSWWDLVSATREVIELAQRDLRKNRIALTESYDSELSLVVGDRIQMQQVILNLIRNAIDAVQANADGPREVAVSVSCRDDCAHLCVKDTGIGFDISAADKLFEAFYTTKRDGMGIGLSVSRWIVEAHGGSLWGRKNEERGATFGFSIPCHGTTDSDNHPDDTE</sequence>
<dbReference type="SMART" id="SM00091">
    <property type="entry name" value="PAS"/>
    <property type="match status" value="3"/>
</dbReference>
<proteinExistence type="predicted"/>
<keyword evidence="9" id="KW-1185">Reference proteome</keyword>
<feature type="domain" description="PAC" evidence="7">
    <location>
        <begin position="435"/>
        <end position="487"/>
    </location>
</feature>
<dbReference type="Gene3D" id="1.10.287.130">
    <property type="match status" value="1"/>
</dbReference>
<dbReference type="Gene3D" id="3.30.565.10">
    <property type="entry name" value="Histidine kinase-like ATPase, C-terminal domain"/>
    <property type="match status" value="1"/>
</dbReference>
<dbReference type="InterPro" id="IPR001610">
    <property type="entry name" value="PAC"/>
</dbReference>
<dbReference type="SMART" id="SM00387">
    <property type="entry name" value="HATPase_c"/>
    <property type="match status" value="1"/>
</dbReference>
<dbReference type="CDD" id="cd00130">
    <property type="entry name" value="PAS"/>
    <property type="match status" value="2"/>
</dbReference>
<evidence type="ECO:0000259" key="7">
    <source>
        <dbReference type="PROSITE" id="PS50113"/>
    </source>
</evidence>
<dbReference type="SUPFAM" id="SSF47384">
    <property type="entry name" value="Homodimeric domain of signal transducing histidine kinase"/>
    <property type="match status" value="1"/>
</dbReference>
<dbReference type="InterPro" id="IPR035965">
    <property type="entry name" value="PAS-like_dom_sf"/>
</dbReference>
<dbReference type="SUPFAM" id="SSF55785">
    <property type="entry name" value="PYP-like sensor domain (PAS domain)"/>
    <property type="match status" value="3"/>
</dbReference>
<evidence type="ECO:0000259" key="6">
    <source>
        <dbReference type="PROSITE" id="PS50109"/>
    </source>
</evidence>
<evidence type="ECO:0000256" key="5">
    <source>
        <dbReference type="ARBA" id="ARBA00022777"/>
    </source>
</evidence>
<dbReference type="EMBL" id="JACFYJ010000064">
    <property type="protein sequence ID" value="MEI6001077.1"/>
    <property type="molecule type" value="Genomic_DNA"/>
</dbReference>
<dbReference type="PROSITE" id="PS50109">
    <property type="entry name" value="HIS_KIN"/>
    <property type="match status" value="1"/>
</dbReference>
<accession>A0ABU8J074</accession>
<dbReference type="Gene3D" id="2.10.70.100">
    <property type="match status" value="1"/>
</dbReference>
<evidence type="ECO:0000256" key="4">
    <source>
        <dbReference type="ARBA" id="ARBA00022679"/>
    </source>
</evidence>
<dbReference type="SMART" id="SM00086">
    <property type="entry name" value="PAC"/>
    <property type="match status" value="3"/>
</dbReference>
<dbReference type="Pfam" id="PF02518">
    <property type="entry name" value="HATPase_c"/>
    <property type="match status" value="1"/>
</dbReference>
<dbReference type="SUPFAM" id="SSF55874">
    <property type="entry name" value="ATPase domain of HSP90 chaperone/DNA topoisomerase II/histidine kinase"/>
    <property type="match status" value="1"/>
</dbReference>
<evidence type="ECO:0000256" key="3">
    <source>
        <dbReference type="ARBA" id="ARBA00022553"/>
    </source>
</evidence>
<dbReference type="InterPro" id="IPR052162">
    <property type="entry name" value="Sensor_kinase/Photoreceptor"/>
</dbReference>
<dbReference type="Proteomes" id="UP001386437">
    <property type="component" value="Unassembled WGS sequence"/>
</dbReference>
<dbReference type="InterPro" id="IPR004358">
    <property type="entry name" value="Sig_transdc_His_kin-like_C"/>
</dbReference>
<dbReference type="InterPro" id="IPR005467">
    <property type="entry name" value="His_kinase_dom"/>
</dbReference>
<dbReference type="PANTHER" id="PTHR43304:SF1">
    <property type="entry name" value="PAC DOMAIN-CONTAINING PROTEIN"/>
    <property type="match status" value="1"/>
</dbReference>
<keyword evidence="3" id="KW-0597">Phosphoprotein</keyword>
<dbReference type="PRINTS" id="PR00344">
    <property type="entry name" value="BCTRLSENSOR"/>
</dbReference>
<evidence type="ECO:0000313" key="8">
    <source>
        <dbReference type="EMBL" id="MEI6001077.1"/>
    </source>
</evidence>
<dbReference type="PANTHER" id="PTHR43304">
    <property type="entry name" value="PHYTOCHROME-LIKE PROTEIN CPH1"/>
    <property type="match status" value="1"/>
</dbReference>
<comment type="caution">
    <text evidence="8">The sequence shown here is derived from an EMBL/GenBank/DDBJ whole genome shotgun (WGS) entry which is preliminary data.</text>
</comment>
<comment type="catalytic activity">
    <reaction evidence="1">
        <text>ATP + protein L-histidine = ADP + protein N-phospho-L-histidine.</text>
        <dbReference type="EC" id="2.7.13.3"/>
    </reaction>
</comment>
<evidence type="ECO:0000256" key="2">
    <source>
        <dbReference type="ARBA" id="ARBA00012438"/>
    </source>
</evidence>
<keyword evidence="5" id="KW-0418">Kinase</keyword>
<name>A0ABU8J074_9BURK</name>
<dbReference type="NCBIfam" id="TIGR00229">
    <property type="entry name" value="sensory_box"/>
    <property type="match status" value="2"/>
</dbReference>